<proteinExistence type="inferred from homology"/>
<dbReference type="RefSeq" id="WP_073294899.1">
    <property type="nucleotide sequence ID" value="NZ_FQUF01000003.1"/>
</dbReference>
<dbReference type="GO" id="GO:0005975">
    <property type="term" value="P:carbohydrate metabolic process"/>
    <property type="evidence" value="ECO:0007669"/>
    <property type="project" value="InterPro"/>
</dbReference>
<evidence type="ECO:0000313" key="5">
    <source>
        <dbReference type="Proteomes" id="UP000184128"/>
    </source>
</evidence>
<evidence type="ECO:0000256" key="3">
    <source>
        <dbReference type="ARBA" id="ARBA00023295"/>
    </source>
</evidence>
<dbReference type="EMBL" id="FQUF01000003">
    <property type="protein sequence ID" value="SHE32890.1"/>
    <property type="molecule type" value="Genomic_DNA"/>
</dbReference>
<evidence type="ECO:0000256" key="1">
    <source>
        <dbReference type="ARBA" id="ARBA00009209"/>
    </source>
</evidence>
<dbReference type="Proteomes" id="UP000184128">
    <property type="component" value="Unassembled WGS sequence"/>
</dbReference>
<gene>
    <name evidence="4" type="ORF">SAMN02745249_00218</name>
</gene>
<sequence>MKIIVFVVILLSIGLGVAYGWMSREESKPLNERREEMESEITEDFIYRWLVNDNGTVATYIKNNGEEDEDLVKGREALAETLGLLMYYALDKNDQNLFDGVYNQLTGYFLEADGFINWKLKEDGTSDVSANALIDDIRILYALALADEKWDANQYMQTAVLISDYLNNHNVTDDIYTNFYDKKYVKASSDISLSYIDIQGMDALVDRGLLDDGIVAETSQVLTKAPLDNGFYPFSYNVEEDEYTFSDNVNLVDQAILAYHYAQVGNRSEEFLKFIKDEMTKRDLVHGMYDRKTKEPTVDYESPAIYGFLILYALEVDEEVLAQTLYDRMKEFQITDKNSDYYGGYSITDGNTHIFDNLVPLLAEQEMKGH</sequence>
<organism evidence="4 5">
    <name type="scientific">Atopostipes suicloacalis DSM 15692</name>
    <dbReference type="NCBI Taxonomy" id="1121025"/>
    <lineage>
        <taxon>Bacteria</taxon>
        <taxon>Bacillati</taxon>
        <taxon>Bacillota</taxon>
        <taxon>Bacilli</taxon>
        <taxon>Lactobacillales</taxon>
        <taxon>Carnobacteriaceae</taxon>
        <taxon>Atopostipes</taxon>
    </lineage>
</organism>
<dbReference type="GO" id="GO:0004553">
    <property type="term" value="F:hydrolase activity, hydrolyzing O-glycosyl compounds"/>
    <property type="evidence" value="ECO:0007669"/>
    <property type="project" value="InterPro"/>
</dbReference>
<evidence type="ECO:0000256" key="2">
    <source>
        <dbReference type="ARBA" id="ARBA00022801"/>
    </source>
</evidence>
<keyword evidence="5" id="KW-1185">Reference proteome</keyword>
<dbReference type="SUPFAM" id="SSF48208">
    <property type="entry name" value="Six-hairpin glycosidases"/>
    <property type="match status" value="1"/>
</dbReference>
<reference evidence="4 5" key="1">
    <citation type="submission" date="2016-11" db="EMBL/GenBank/DDBJ databases">
        <authorList>
            <person name="Jaros S."/>
            <person name="Januszkiewicz K."/>
            <person name="Wedrychowicz H."/>
        </authorList>
    </citation>
    <scope>NUCLEOTIDE SEQUENCE [LARGE SCALE GENOMIC DNA]</scope>
    <source>
        <strain evidence="4 5">DSM 15692</strain>
    </source>
</reference>
<dbReference type="InterPro" id="IPR002037">
    <property type="entry name" value="Glyco_hydro_8"/>
</dbReference>
<keyword evidence="3" id="KW-0326">Glycosidase</keyword>
<evidence type="ECO:0000313" key="4">
    <source>
        <dbReference type="EMBL" id="SHE32890.1"/>
    </source>
</evidence>
<dbReference type="STRING" id="1121025.SAMN02745249_00218"/>
<dbReference type="Pfam" id="PF01270">
    <property type="entry name" value="Glyco_hydro_8"/>
    <property type="match status" value="1"/>
</dbReference>
<accession>A0A1M4SL10</accession>
<dbReference type="Gene3D" id="1.50.10.10">
    <property type="match status" value="1"/>
</dbReference>
<dbReference type="InterPro" id="IPR008928">
    <property type="entry name" value="6-hairpin_glycosidase_sf"/>
</dbReference>
<comment type="similarity">
    <text evidence="1">Belongs to the glycosyl hydrolase 8 (cellulase D) family.</text>
</comment>
<dbReference type="AlphaFoldDB" id="A0A1M4SL10"/>
<protein>
    <submittedName>
        <fullName evidence="4">Glycosyl hydrolases family 8</fullName>
    </submittedName>
</protein>
<dbReference type="InterPro" id="IPR012341">
    <property type="entry name" value="6hp_glycosidase-like_sf"/>
</dbReference>
<dbReference type="OrthoDB" id="1779554at2"/>
<name>A0A1M4SL10_9LACT</name>
<keyword evidence="2 4" id="KW-0378">Hydrolase</keyword>